<name>Q1V1M2_PELU1</name>
<comment type="caution">
    <text evidence="4">The sequence shown here is derived from an EMBL/GenBank/DDBJ whole genome shotgun (WGS) entry which is preliminary data.</text>
</comment>
<dbReference type="SUPFAM" id="SSF52768">
    <property type="entry name" value="Arginase/deacetylase"/>
    <property type="match status" value="1"/>
</dbReference>
<feature type="region of interest" description="Disordered" evidence="2">
    <location>
        <begin position="1"/>
        <end position="21"/>
    </location>
</feature>
<gene>
    <name evidence="4" type="ORF">PU1002_04026</name>
</gene>
<proteinExistence type="inferred from homology"/>
<dbReference type="PANTHER" id="PTHR10625">
    <property type="entry name" value="HISTONE DEACETYLASE HDAC1-RELATED"/>
    <property type="match status" value="1"/>
</dbReference>
<dbReference type="Gene3D" id="3.40.800.20">
    <property type="entry name" value="Histone deacetylase domain"/>
    <property type="match status" value="1"/>
</dbReference>
<dbReference type="GO" id="GO:0004407">
    <property type="term" value="F:histone deacetylase activity"/>
    <property type="evidence" value="ECO:0007669"/>
    <property type="project" value="TreeGrafter"/>
</dbReference>
<dbReference type="HOGENOM" id="CLU_007727_8_1_5"/>
<dbReference type="EMBL" id="AAPV01000001">
    <property type="protein sequence ID" value="EAS84856.1"/>
    <property type="molecule type" value="Genomic_DNA"/>
</dbReference>
<sequence>MKTGLITSGTYQNHNTGDGHPEKIDRVTVVIDNFKKLDNKDLVWKKPSKFDRSLLEITHNSDYINFVEKSFPEKGLSFLDGDTIVSPGSKDATSDAVGSIITAIDGVQNKDFKNAFCAVRPPGHHAEKNKAMGFCIYNNVAVGANYLINKYKLKKIAIIDFDVHHGNGTQDIFYDNEKVLYISTHQYPYYPGSGTKDEKGKHNNILNIPLPAGTTSEEYLNAYEFVLNKIKEFKPEFILLSAGFDAHKDDPLAQLQLESKDFYSITKRTLELSKQYCDGKVVSILEGGYDLQALQESTEMHVKALLEFN</sequence>
<comment type="similarity">
    <text evidence="1">Belongs to the histone deacetylase family.</text>
</comment>
<dbReference type="CDD" id="cd11599">
    <property type="entry name" value="HDAC_classII_2"/>
    <property type="match status" value="1"/>
</dbReference>
<dbReference type="Pfam" id="PF00850">
    <property type="entry name" value="Hist_deacetyl"/>
    <property type="match status" value="1"/>
</dbReference>
<reference evidence="4 5" key="1">
    <citation type="submission" date="2006-04" db="EMBL/GenBank/DDBJ databases">
        <authorList>
            <person name="Giovannoni S.J."/>
            <person name="Cho J.-C."/>
            <person name="Ferriera S."/>
            <person name="Johnson J."/>
            <person name="Kravitz S."/>
            <person name="Halpern A."/>
            <person name="Remington K."/>
            <person name="Beeson K."/>
            <person name="Tran B."/>
            <person name="Rogers Y.-H."/>
            <person name="Friedman R."/>
            <person name="Venter J.C."/>
        </authorList>
    </citation>
    <scope>NUCLEOTIDE SEQUENCE [LARGE SCALE GENOMIC DNA]</scope>
    <source>
        <strain evidence="4 5">HTCC1002</strain>
    </source>
</reference>
<dbReference type="InterPro" id="IPR000286">
    <property type="entry name" value="HDACs"/>
</dbReference>
<dbReference type="PANTHER" id="PTHR10625:SF10">
    <property type="entry name" value="HISTONE DEACETYLASE HDAC1"/>
    <property type="match status" value="1"/>
</dbReference>
<evidence type="ECO:0000256" key="2">
    <source>
        <dbReference type="SAM" id="MobiDB-lite"/>
    </source>
</evidence>
<dbReference type="AlphaFoldDB" id="Q1V1M2"/>
<dbReference type="GO" id="GO:0040029">
    <property type="term" value="P:epigenetic regulation of gene expression"/>
    <property type="evidence" value="ECO:0007669"/>
    <property type="project" value="TreeGrafter"/>
</dbReference>
<dbReference type="Proteomes" id="UP000005306">
    <property type="component" value="Unassembled WGS sequence"/>
</dbReference>
<evidence type="ECO:0000256" key="1">
    <source>
        <dbReference type="ARBA" id="ARBA00005947"/>
    </source>
</evidence>
<feature type="domain" description="Histone deacetylase" evidence="3">
    <location>
        <begin position="20"/>
        <end position="305"/>
    </location>
</feature>
<dbReference type="InterPro" id="IPR037138">
    <property type="entry name" value="His_deacetylse_dom_sf"/>
</dbReference>
<organism evidence="4 5">
    <name type="scientific">Pelagibacter ubique (strain HTCC1002)</name>
    <dbReference type="NCBI Taxonomy" id="314261"/>
    <lineage>
        <taxon>Bacteria</taxon>
        <taxon>Pseudomonadati</taxon>
        <taxon>Pseudomonadota</taxon>
        <taxon>Alphaproteobacteria</taxon>
        <taxon>Candidatus Pelagibacterales</taxon>
        <taxon>Candidatus Pelagibacteraceae</taxon>
        <taxon>Candidatus Pelagibacter</taxon>
    </lineage>
</organism>
<evidence type="ECO:0000313" key="5">
    <source>
        <dbReference type="Proteomes" id="UP000005306"/>
    </source>
</evidence>
<protein>
    <submittedName>
        <fullName evidence="4">Histone deacetylase family protein</fullName>
    </submittedName>
</protein>
<dbReference type="RefSeq" id="WP_006997443.1">
    <property type="nucleotide sequence ID" value="NZ_CH724130.1"/>
</dbReference>
<feature type="compositionally biased region" description="Polar residues" evidence="2">
    <location>
        <begin position="1"/>
        <end position="16"/>
    </location>
</feature>
<accession>Q1V1M2</accession>
<dbReference type="PRINTS" id="PR01270">
    <property type="entry name" value="HDASUPER"/>
</dbReference>
<evidence type="ECO:0000259" key="3">
    <source>
        <dbReference type="Pfam" id="PF00850"/>
    </source>
</evidence>
<dbReference type="InterPro" id="IPR023696">
    <property type="entry name" value="Ureohydrolase_dom_sf"/>
</dbReference>
<evidence type="ECO:0000313" key="4">
    <source>
        <dbReference type="EMBL" id="EAS84856.1"/>
    </source>
</evidence>
<dbReference type="InterPro" id="IPR023801">
    <property type="entry name" value="His_deacetylse_dom"/>
</dbReference>